<evidence type="ECO:0000256" key="2">
    <source>
        <dbReference type="ARBA" id="ARBA00022801"/>
    </source>
</evidence>
<dbReference type="SUPFAM" id="SSF55811">
    <property type="entry name" value="Nudix"/>
    <property type="match status" value="1"/>
</dbReference>
<evidence type="ECO:0000313" key="7">
    <source>
        <dbReference type="Proteomes" id="UP000829504"/>
    </source>
</evidence>
<feature type="domain" description="Nudix hydrolase" evidence="3">
    <location>
        <begin position="128"/>
        <end position="268"/>
    </location>
</feature>
<keyword evidence="7" id="KW-1185">Reference proteome</keyword>
<gene>
    <name evidence="4" type="ORF">MCC93_26320</name>
    <name evidence="5" type="ORF">MON37_11515</name>
</gene>
<proteinExistence type="predicted"/>
<dbReference type="PATRIC" id="fig|1056807.3.peg.2522"/>
<dbReference type="Proteomes" id="UP000031390">
    <property type="component" value="Unassembled WGS sequence"/>
</dbReference>
<accession>A0A0C1EAS7</accession>
<dbReference type="EMBL" id="JUFZ01000137">
    <property type="protein sequence ID" value="KIC05923.1"/>
    <property type="molecule type" value="Genomic_DNA"/>
</dbReference>
<dbReference type="Pfam" id="PF00293">
    <property type="entry name" value="NUDIX"/>
    <property type="match status" value="1"/>
</dbReference>
<sequence>MSSHPCFSETIDRRTHDALYDWARASYGASDDWNTLYLNGLALGRLNPFWRERIKQDWQEGLSEISDDLCLQTDNWLAMGDSLQHLAHEWKSLGLLHGWRDEKFDVCDDAGKILFALERAAFRPFGLMSQAVHLNGLVQTDGSWYFWIGRRSPHKAIDPNKLDNLVGGGIASGETPFEAVCRESEEEAGLMPPALDTLRPAARIHSLRPVSRGIHNEILHIFDIVLPETVRPENQDGEVAGFELMNVSQIIETMLSQTMMHDAQLVTLEALKRYGALDRQHPLSLWLDSLCR</sequence>
<dbReference type="PROSITE" id="PS51462">
    <property type="entry name" value="NUDIX"/>
    <property type="match status" value="1"/>
</dbReference>
<dbReference type="EMBL" id="CP094242">
    <property type="protein sequence ID" value="UNV87255.1"/>
    <property type="molecule type" value="Genomic_DNA"/>
</dbReference>
<evidence type="ECO:0000259" key="3">
    <source>
        <dbReference type="PROSITE" id="PS51462"/>
    </source>
</evidence>
<dbReference type="InterPro" id="IPR000086">
    <property type="entry name" value="NUDIX_hydrolase_dom"/>
</dbReference>
<reference evidence="5 7" key="2">
    <citation type="submission" date="2022-03" db="EMBL/GenBank/DDBJ databases">
        <title>Genome sequencing of Morococcus cerebrosus.</title>
        <authorList>
            <person name="Baek M.-G."/>
            <person name="Yi H."/>
        </authorList>
    </citation>
    <scope>NUCLEOTIDE SEQUENCE [LARGE SCALE GENOMIC DNA]</scope>
    <source>
        <strain evidence="5 7">CIP 81.93</strain>
    </source>
</reference>
<dbReference type="PROSITE" id="PS00893">
    <property type="entry name" value="NUDIX_BOX"/>
    <property type="match status" value="1"/>
</dbReference>
<evidence type="ECO:0000313" key="6">
    <source>
        <dbReference type="Proteomes" id="UP000031390"/>
    </source>
</evidence>
<dbReference type="InterPro" id="IPR020084">
    <property type="entry name" value="NUDIX_hydrolase_CS"/>
</dbReference>
<dbReference type="InterPro" id="IPR015797">
    <property type="entry name" value="NUDIX_hydrolase-like_dom_sf"/>
</dbReference>
<reference evidence="4 6" key="1">
    <citation type="submission" date="2014-12" db="EMBL/GenBank/DDBJ databases">
        <title>Genome sequence of Morococcus cerebrosus.</title>
        <authorList>
            <person name="Shin S.-K."/>
            <person name="Yi H."/>
        </authorList>
    </citation>
    <scope>NUCLEOTIDE SEQUENCE [LARGE SCALE GENOMIC DNA]</scope>
    <source>
        <strain evidence="4 6">CIP 81.93</strain>
    </source>
</reference>
<keyword evidence="2 4" id="KW-0378">Hydrolase</keyword>
<name>A0A0C1EAS7_9NEIS</name>
<evidence type="ECO:0000313" key="5">
    <source>
        <dbReference type="EMBL" id="UNV87255.1"/>
    </source>
</evidence>
<comment type="cofactor">
    <cofactor evidence="1">
        <name>Mg(2+)</name>
        <dbReference type="ChEBI" id="CHEBI:18420"/>
    </cofactor>
</comment>
<dbReference type="Gene3D" id="3.90.79.10">
    <property type="entry name" value="Nucleoside Triphosphate Pyrophosphohydrolase"/>
    <property type="match status" value="1"/>
</dbReference>
<dbReference type="Proteomes" id="UP000829504">
    <property type="component" value="Chromosome"/>
</dbReference>
<dbReference type="AlphaFoldDB" id="A0A0C1EAS7"/>
<dbReference type="RefSeq" id="WP_039410472.1">
    <property type="nucleotide sequence ID" value="NZ_CP094242.1"/>
</dbReference>
<dbReference type="GeneID" id="64351456"/>
<evidence type="ECO:0000313" key="4">
    <source>
        <dbReference type="EMBL" id="KIC05923.1"/>
    </source>
</evidence>
<dbReference type="CDD" id="cd03676">
    <property type="entry name" value="NUDIX_Tnr3_like"/>
    <property type="match status" value="1"/>
</dbReference>
<protein>
    <submittedName>
        <fullName evidence="4">Hydrolase, NUDIX family</fullName>
    </submittedName>
    <submittedName>
        <fullName evidence="5">NUDIX domain-containing protein</fullName>
    </submittedName>
</protein>
<evidence type="ECO:0000256" key="1">
    <source>
        <dbReference type="ARBA" id="ARBA00001946"/>
    </source>
</evidence>
<dbReference type="GO" id="GO:0016787">
    <property type="term" value="F:hydrolase activity"/>
    <property type="evidence" value="ECO:0007669"/>
    <property type="project" value="UniProtKB-KW"/>
</dbReference>
<organism evidence="4 6">
    <name type="scientific">Morococcus cerebrosus</name>
    <dbReference type="NCBI Taxonomy" id="1056807"/>
    <lineage>
        <taxon>Bacteria</taxon>
        <taxon>Pseudomonadati</taxon>
        <taxon>Pseudomonadota</taxon>
        <taxon>Betaproteobacteria</taxon>
        <taxon>Neisseriales</taxon>
        <taxon>Neisseriaceae</taxon>
        <taxon>Morococcus</taxon>
    </lineage>
</organism>